<dbReference type="Gene3D" id="3.40.50.1820">
    <property type="entry name" value="alpha/beta hydrolase"/>
    <property type="match status" value="1"/>
</dbReference>
<keyword evidence="5" id="KW-1185">Reference proteome</keyword>
<gene>
    <name evidence="4" type="ORF">SAMN02745724_04573</name>
</gene>
<dbReference type="InterPro" id="IPR003140">
    <property type="entry name" value="PLipase/COase/thioEstase"/>
</dbReference>
<evidence type="ECO:0000259" key="3">
    <source>
        <dbReference type="Pfam" id="PF02230"/>
    </source>
</evidence>
<comment type="similarity">
    <text evidence="1">Belongs to the AB hydrolase superfamily. AB hydrolase 2 family.</text>
</comment>
<dbReference type="GO" id="GO:0016787">
    <property type="term" value="F:hydrolase activity"/>
    <property type="evidence" value="ECO:0007669"/>
    <property type="project" value="UniProtKB-KW"/>
</dbReference>
<dbReference type="STRING" id="1123010.SAMN02745724_04573"/>
<evidence type="ECO:0000256" key="1">
    <source>
        <dbReference type="ARBA" id="ARBA00006499"/>
    </source>
</evidence>
<dbReference type="Pfam" id="PF02230">
    <property type="entry name" value="Abhydrolase_2"/>
    <property type="match status" value="1"/>
</dbReference>
<proteinExistence type="inferred from homology"/>
<dbReference type="RefSeq" id="WP_091990233.1">
    <property type="nucleotide sequence ID" value="NZ_FOLO01000059.1"/>
</dbReference>
<accession>A0A1I1SLH3</accession>
<feature type="domain" description="Phospholipase/carboxylesterase/thioesterase" evidence="3">
    <location>
        <begin position="5"/>
        <end position="214"/>
    </location>
</feature>
<dbReference type="OrthoDB" id="9801763at2"/>
<sequence>MNLKSVICEAQGPHKATVIWLHGLGDSGEGFAPIVPQLKIPNELGVKFIFPHAPIRAVTINDGMKMRAWYDIVSFDLDKRADEQGVRESSLQVEEIITQEIASGINADKIILAGFSQGGVIALHLAPRLKQKLAGVMALSTYMCQPGKFANEVIHKDLTVLMAHGSQDEVVPMMAGRQAYDVMQSEGLNVTWHDYPMGHQVCGEEIMTIRDWLIKQLQ</sequence>
<keyword evidence="2" id="KW-0378">Hydrolase</keyword>
<name>A0A1I1SLH3_9GAMM</name>
<organism evidence="4 5">
    <name type="scientific">Pseudoalteromonas denitrificans DSM 6059</name>
    <dbReference type="NCBI Taxonomy" id="1123010"/>
    <lineage>
        <taxon>Bacteria</taxon>
        <taxon>Pseudomonadati</taxon>
        <taxon>Pseudomonadota</taxon>
        <taxon>Gammaproteobacteria</taxon>
        <taxon>Alteromonadales</taxon>
        <taxon>Pseudoalteromonadaceae</taxon>
        <taxon>Pseudoalteromonas</taxon>
    </lineage>
</organism>
<evidence type="ECO:0000313" key="4">
    <source>
        <dbReference type="EMBL" id="SFD45538.1"/>
    </source>
</evidence>
<dbReference type="Proteomes" id="UP000198862">
    <property type="component" value="Unassembled WGS sequence"/>
</dbReference>
<protein>
    <submittedName>
        <fullName evidence="4">Phospholipase/carboxylesterase</fullName>
    </submittedName>
</protein>
<dbReference type="InterPro" id="IPR029058">
    <property type="entry name" value="AB_hydrolase_fold"/>
</dbReference>
<evidence type="ECO:0000313" key="5">
    <source>
        <dbReference type="Proteomes" id="UP000198862"/>
    </source>
</evidence>
<dbReference type="AlphaFoldDB" id="A0A1I1SLH3"/>
<dbReference type="InterPro" id="IPR050565">
    <property type="entry name" value="LYPA1-2/EST-like"/>
</dbReference>
<dbReference type="PANTHER" id="PTHR10655">
    <property type="entry name" value="LYSOPHOSPHOLIPASE-RELATED"/>
    <property type="match status" value="1"/>
</dbReference>
<dbReference type="PANTHER" id="PTHR10655:SF17">
    <property type="entry name" value="LYSOPHOSPHOLIPASE-LIKE PROTEIN 1"/>
    <property type="match status" value="1"/>
</dbReference>
<dbReference type="SUPFAM" id="SSF53474">
    <property type="entry name" value="alpha/beta-Hydrolases"/>
    <property type="match status" value="1"/>
</dbReference>
<evidence type="ECO:0000256" key="2">
    <source>
        <dbReference type="ARBA" id="ARBA00022801"/>
    </source>
</evidence>
<reference evidence="4 5" key="1">
    <citation type="submission" date="2016-10" db="EMBL/GenBank/DDBJ databases">
        <authorList>
            <person name="de Groot N.N."/>
        </authorList>
    </citation>
    <scope>NUCLEOTIDE SEQUENCE [LARGE SCALE GENOMIC DNA]</scope>
    <source>
        <strain evidence="4 5">DSM 6059</strain>
    </source>
</reference>
<dbReference type="EMBL" id="FOLO01000059">
    <property type="protein sequence ID" value="SFD45538.1"/>
    <property type="molecule type" value="Genomic_DNA"/>
</dbReference>